<dbReference type="PANTHER" id="PTHR21502">
    <property type="entry name" value="ZINC FINGER PROTEIN DZIP1"/>
    <property type="match status" value="1"/>
</dbReference>
<keyword evidence="6" id="KW-1185">Reference proteome</keyword>
<feature type="domain" description="C2H2-type" evidence="4">
    <location>
        <begin position="165"/>
        <end position="186"/>
    </location>
</feature>
<accession>A0A836H9A6</accession>
<dbReference type="PANTHER" id="PTHR21502:SF3">
    <property type="entry name" value="CILIUM ASSEMBLY PROTEIN DZIP1L"/>
    <property type="match status" value="1"/>
</dbReference>
<feature type="region of interest" description="Disordered" evidence="3">
    <location>
        <begin position="697"/>
        <end position="733"/>
    </location>
</feature>
<evidence type="ECO:0000256" key="1">
    <source>
        <dbReference type="ARBA" id="ARBA00023054"/>
    </source>
</evidence>
<gene>
    <name evidence="5" type="ORF">LSCM1_03852</name>
</gene>
<protein>
    <recommendedName>
        <fullName evidence="4">C2H2-type domain-containing protein</fullName>
    </recommendedName>
</protein>
<feature type="region of interest" description="Disordered" evidence="3">
    <location>
        <begin position="871"/>
        <end position="949"/>
    </location>
</feature>
<feature type="region of interest" description="Disordered" evidence="3">
    <location>
        <begin position="550"/>
        <end position="596"/>
    </location>
</feature>
<evidence type="ECO:0000259" key="4">
    <source>
        <dbReference type="PROSITE" id="PS00028"/>
    </source>
</evidence>
<feature type="region of interest" description="Disordered" evidence="3">
    <location>
        <begin position="270"/>
        <end position="298"/>
    </location>
</feature>
<dbReference type="OrthoDB" id="267058at2759"/>
<dbReference type="InterPro" id="IPR013087">
    <property type="entry name" value="Znf_C2H2_type"/>
</dbReference>
<evidence type="ECO:0000313" key="6">
    <source>
        <dbReference type="Proteomes" id="UP000673552"/>
    </source>
</evidence>
<feature type="compositionally biased region" description="Low complexity" evidence="3">
    <location>
        <begin position="893"/>
        <end position="905"/>
    </location>
</feature>
<proteinExistence type="predicted"/>
<feature type="coiled-coil region" evidence="2">
    <location>
        <begin position="83"/>
        <end position="131"/>
    </location>
</feature>
<keyword evidence="1 2" id="KW-0175">Coiled coil</keyword>
<feature type="compositionally biased region" description="Low complexity" evidence="3">
    <location>
        <begin position="1139"/>
        <end position="1156"/>
    </location>
</feature>
<evidence type="ECO:0000256" key="2">
    <source>
        <dbReference type="SAM" id="Coils"/>
    </source>
</evidence>
<name>A0A836H9A6_9TRYP</name>
<dbReference type="PROSITE" id="PS00028">
    <property type="entry name" value="ZINC_FINGER_C2H2_1"/>
    <property type="match status" value="1"/>
</dbReference>
<dbReference type="KEGG" id="lmat:92513897"/>
<dbReference type="GeneID" id="92513897"/>
<reference evidence="6" key="2">
    <citation type="journal article" date="2021" name="Sci. Data">
        <title>Chromosome-scale genome sequencing, assembly and annotation of six genomes from subfamily Leishmaniinae.</title>
        <authorList>
            <person name="Almutairi H."/>
            <person name="Urbaniak M.D."/>
            <person name="Bates M.D."/>
            <person name="Jariyapan N."/>
            <person name="Kwakye-Nuako G."/>
            <person name="Thomaz Soccol V."/>
            <person name="Al-Salem W.S."/>
            <person name="Dillon R.J."/>
            <person name="Bates P.A."/>
            <person name="Gatherer D."/>
        </authorList>
    </citation>
    <scope>NUCLEOTIDE SEQUENCE [LARGE SCALE GENOMIC DNA]</scope>
</reference>
<reference evidence="6" key="1">
    <citation type="journal article" date="2021" name="Microbiol. Resour. Announc.">
        <title>LGAAP: Leishmaniinae Genome Assembly and Annotation Pipeline.</title>
        <authorList>
            <person name="Almutairi H."/>
            <person name="Urbaniak M.D."/>
            <person name="Bates M.D."/>
            <person name="Jariyapan N."/>
            <person name="Kwakye-Nuako G."/>
            <person name="Thomaz-Soccol V."/>
            <person name="Al-Salem W.S."/>
            <person name="Dillon R.J."/>
            <person name="Bates P.A."/>
            <person name="Gatherer D."/>
        </authorList>
    </citation>
    <scope>NUCLEOTIDE SEQUENCE [LARGE SCALE GENOMIC DNA]</scope>
</reference>
<evidence type="ECO:0000313" key="5">
    <source>
        <dbReference type="EMBL" id="KAG5472453.1"/>
    </source>
</evidence>
<dbReference type="AlphaFoldDB" id="A0A836H9A6"/>
<dbReference type="GO" id="GO:0005737">
    <property type="term" value="C:cytoplasm"/>
    <property type="evidence" value="ECO:0007669"/>
    <property type="project" value="TreeGrafter"/>
</dbReference>
<dbReference type="Proteomes" id="UP000673552">
    <property type="component" value="Unassembled WGS sequence"/>
</dbReference>
<feature type="region of interest" description="Disordered" evidence="3">
    <location>
        <begin position="1025"/>
        <end position="1045"/>
    </location>
</feature>
<dbReference type="EMBL" id="JAFEUZ010000030">
    <property type="protein sequence ID" value="KAG5472453.1"/>
    <property type="molecule type" value="Genomic_DNA"/>
</dbReference>
<dbReference type="InterPro" id="IPR051241">
    <property type="entry name" value="DZIP_RILPL"/>
</dbReference>
<feature type="compositionally biased region" description="Low complexity" evidence="3">
    <location>
        <begin position="276"/>
        <end position="290"/>
    </location>
</feature>
<feature type="compositionally biased region" description="Polar residues" evidence="3">
    <location>
        <begin position="722"/>
        <end position="731"/>
    </location>
</feature>
<evidence type="ECO:0000256" key="3">
    <source>
        <dbReference type="SAM" id="MobiDB-lite"/>
    </source>
</evidence>
<feature type="region of interest" description="Disordered" evidence="3">
    <location>
        <begin position="1061"/>
        <end position="1204"/>
    </location>
</feature>
<dbReference type="RefSeq" id="XP_067176753.1">
    <property type="nucleotide sequence ID" value="XM_067321385.1"/>
</dbReference>
<feature type="compositionally biased region" description="Basic and acidic residues" evidence="3">
    <location>
        <begin position="1101"/>
        <end position="1113"/>
    </location>
</feature>
<feature type="compositionally biased region" description="Basic and acidic residues" evidence="3">
    <location>
        <begin position="938"/>
        <end position="949"/>
    </location>
</feature>
<organism evidence="5 6">
    <name type="scientific">Leishmania martiniquensis</name>
    <dbReference type="NCBI Taxonomy" id="1580590"/>
    <lineage>
        <taxon>Eukaryota</taxon>
        <taxon>Discoba</taxon>
        <taxon>Euglenozoa</taxon>
        <taxon>Kinetoplastea</taxon>
        <taxon>Metakinetoplastina</taxon>
        <taxon>Trypanosomatida</taxon>
        <taxon>Trypanosomatidae</taxon>
        <taxon>Leishmaniinae</taxon>
        <taxon>Leishmania</taxon>
    </lineage>
</organism>
<sequence>MPFHFRLYNPPCDATFLSLLDGEALYNADGARTRDVKEATIRQLGWHRVELPSDWFLSRQALETMTQLLEAMQCTMQYLKYCGKHEERRAQRATAELRRCEEERAAACEELIELREALASYKRQLRDLGEERLRARSPRWAAPLAGNMWMRYLPEMDARGQQLPCCFCANVYPSRHALESHIRKRHKRPEGYAAVAATPAAVPVKAQKKQEQLEAATRAPVSAHQVPSGVYFEGYAPPMSAKADDRCGDQSLREQISELRQAVAMLTQKQAELHRSTSPSQVAAAPQPSAGREATAAHVLSAGDRVKAAETATGVNPPAAGASANAAAAVASSGPLPGLPQRDSMTSEEDFLLRMRRELLHTRTELQPLQSAVEKERENREQSVDDRGPFIVREGLAQSHQRQQQQQHPMVEVLESQAAPALDPQVIHPSLSCTEYGDVGIMEKRRRSEGDSLVTVSLMTPPTSVIAEPRQAHCNREEATAVLEQKGLEAVPPKLSESLCGTTSGPSSFIEAQRPASVMGNLSVSSTSALGLPFSGKRGDNAVAAYRHGALTPQPAPGDLLRGVGTRTGERSPTSLGAAASDGYDKQGSPRETKAPVRALPSASFQSHAPWMGAELVAARFDTADLMSANRYGCAPTAAATPWSSGHLCAAAEQRAHAQQIMLPGFTRAEAATPSLHLAPADKMTNAKSELMATALAESPQRRKSLEGNAAAAAASGEAFQPSGSMTQSAPTELGAVPMAPSQREAAPGEGLCGPQLPPHLQTSLMAHITPTLPRKALSSASAGTDQPLCSTSPVMGCSAQRLQGETYDGAAASAAMTKNSTFDDLRESPPSRSQVPIARLQHTLVNAGTISGGSGQKIIPVVHLVPEALSDSGKVSPQNSKKHKRDDSLGGAPASSPVSLPSPLGMHDSFQLRYRGDRESGESQADTKSFGACSAEQPRRETEAHHDARDETLCVPFVATAKERIPGIKETAGDGVMEDVRSDALATLTSYAAEGERAARAIPLGASAKGSKGEVSHFVSHYSAGPMASDEQTPSPADPQTVQSVSSDYYYSYTYSYSDEEESVAVEEGTTTKSRPGGGGQKTPRASAVPPRTDSTPPRHTAELLPCRDDGAPHGNAGAVIAEKRKISRYNLQKSTRQPADQQGKPPQQQQPDTPGYRDGKQVSNELANVRRRSSAQPSASAPPQMPKKPKGFFSKLFSKKGK</sequence>
<comment type="caution">
    <text evidence="5">The sequence shown here is derived from an EMBL/GenBank/DDBJ whole genome shotgun (WGS) entry which is preliminary data.</text>
</comment>
<feature type="compositionally biased region" description="Basic and acidic residues" evidence="3">
    <location>
        <begin position="583"/>
        <end position="595"/>
    </location>
</feature>